<protein>
    <recommendedName>
        <fullName evidence="2">histidine kinase</fullName>
        <ecNumber evidence="2">2.7.13.3</ecNumber>
    </recommendedName>
</protein>
<dbReference type="SMART" id="SM00388">
    <property type="entry name" value="HisKA"/>
    <property type="match status" value="1"/>
</dbReference>
<feature type="domain" description="Histidine kinase" evidence="7">
    <location>
        <begin position="420"/>
        <end position="634"/>
    </location>
</feature>
<dbReference type="GO" id="GO:0009927">
    <property type="term" value="F:histidine phosphotransfer kinase activity"/>
    <property type="evidence" value="ECO:0007669"/>
    <property type="project" value="TreeGrafter"/>
</dbReference>
<dbReference type="InterPro" id="IPR003594">
    <property type="entry name" value="HATPase_dom"/>
</dbReference>
<dbReference type="OrthoDB" id="9810447at2"/>
<dbReference type="PANTHER" id="PTHR43047:SF72">
    <property type="entry name" value="OSMOSENSING HISTIDINE PROTEIN KINASE SLN1"/>
    <property type="match status" value="1"/>
</dbReference>
<proteinExistence type="predicted"/>
<evidence type="ECO:0000256" key="4">
    <source>
        <dbReference type="ARBA" id="ARBA00022679"/>
    </source>
</evidence>
<dbReference type="InterPro" id="IPR019734">
    <property type="entry name" value="TPR_rpt"/>
</dbReference>
<dbReference type="PRINTS" id="PR00344">
    <property type="entry name" value="BCTRLSENSOR"/>
</dbReference>
<dbReference type="SMART" id="SM00387">
    <property type="entry name" value="HATPase_c"/>
    <property type="match status" value="1"/>
</dbReference>
<dbReference type="Gene3D" id="3.30.565.10">
    <property type="entry name" value="Histidine kinase-like ATPase, C-terminal domain"/>
    <property type="match status" value="1"/>
</dbReference>
<dbReference type="AlphaFoldDB" id="A0A443Z1F7"/>
<accession>A0A443Z1F7</accession>
<dbReference type="InterPro" id="IPR036097">
    <property type="entry name" value="HisK_dim/P_sf"/>
</dbReference>
<feature type="transmembrane region" description="Helical" evidence="6">
    <location>
        <begin position="358"/>
        <end position="380"/>
    </location>
</feature>
<dbReference type="EMBL" id="SAYW01000001">
    <property type="protein sequence ID" value="RWU10354.1"/>
    <property type="molecule type" value="Genomic_DNA"/>
</dbReference>
<dbReference type="Pfam" id="PF02518">
    <property type="entry name" value="HATPase_c"/>
    <property type="match status" value="1"/>
</dbReference>
<dbReference type="InterPro" id="IPR036890">
    <property type="entry name" value="HATPase_C_sf"/>
</dbReference>
<dbReference type="GO" id="GO:0005886">
    <property type="term" value="C:plasma membrane"/>
    <property type="evidence" value="ECO:0007669"/>
    <property type="project" value="TreeGrafter"/>
</dbReference>
<evidence type="ECO:0000313" key="8">
    <source>
        <dbReference type="EMBL" id="RWU10354.1"/>
    </source>
</evidence>
<dbReference type="InterPro" id="IPR005467">
    <property type="entry name" value="His_kinase_dom"/>
</dbReference>
<dbReference type="InterPro" id="IPR011990">
    <property type="entry name" value="TPR-like_helical_dom_sf"/>
</dbReference>
<evidence type="ECO:0000256" key="3">
    <source>
        <dbReference type="ARBA" id="ARBA00022553"/>
    </source>
</evidence>
<evidence type="ECO:0000313" key="9">
    <source>
        <dbReference type="Proteomes" id="UP000284120"/>
    </source>
</evidence>
<dbReference type="SUPFAM" id="SSF47384">
    <property type="entry name" value="Homodimeric domain of signal transducing histidine kinase"/>
    <property type="match status" value="1"/>
</dbReference>
<keyword evidence="6" id="KW-0472">Membrane</keyword>
<dbReference type="Gene3D" id="1.10.287.130">
    <property type="match status" value="1"/>
</dbReference>
<dbReference type="FunFam" id="3.30.565.10:FF:000006">
    <property type="entry name" value="Sensor histidine kinase WalK"/>
    <property type="match status" value="1"/>
</dbReference>
<dbReference type="CDD" id="cd00082">
    <property type="entry name" value="HisKA"/>
    <property type="match status" value="1"/>
</dbReference>
<evidence type="ECO:0000256" key="6">
    <source>
        <dbReference type="SAM" id="Phobius"/>
    </source>
</evidence>
<dbReference type="SMART" id="SM00028">
    <property type="entry name" value="TPR"/>
    <property type="match status" value="5"/>
</dbReference>
<comment type="caution">
    <text evidence="8">The sequence shown here is derived from an EMBL/GenBank/DDBJ whole genome shotgun (WGS) entry which is preliminary data.</text>
</comment>
<dbReference type="SUPFAM" id="SSF48452">
    <property type="entry name" value="TPR-like"/>
    <property type="match status" value="2"/>
</dbReference>
<name>A0A443Z1F7_9SPHI</name>
<keyword evidence="4" id="KW-0808">Transferase</keyword>
<evidence type="ECO:0000256" key="5">
    <source>
        <dbReference type="ARBA" id="ARBA00022777"/>
    </source>
</evidence>
<dbReference type="Proteomes" id="UP000284120">
    <property type="component" value="Unassembled WGS sequence"/>
</dbReference>
<sequence length="634" mass="72767">MDSVYLTSNLAETSRLLDSLKPKIDANDINELTNFYYYKGLTSYKDTLSMNRYADSALAFFEDPNRQQQFPMAFAKALMLKSDVYVFFKKYDKALENYFKIKSTLNKTDDPLVYANYITRIAHLYYVQNLFKQAANYHLEAFNVLESVNGLDPRSMFHIKQGALNNAGFSYEKAGMLDSAAFLYRKGLSFIQQQLKQNTVTINQHNQSKIVLLDNLGGLMAKLGELKLAEQYLQESISLDSDAKEKIKITAFMKLADVYRRLNKLQKADSLLTIAKNVIQENPFDPYLLMPRWNKAKSELYLSKGNYKEAYRLLNRYSVAMDSINVENELSRVDLKVRFKNKQTEQDLKSLTKTNEHITFYLLCAAVFIIMLICIVFLVIKNARQAHKTEKATIKHSEELKKAMVRLENRNKDYAKMMKVMAHDLKNPLGGMVGISNLLLEEKRFLEDDREMLQLISSSGNNAIEMINQLLNSNLAIENEVLTKEKVDIQHLLRQCTELLQYKADEKQQKIIFISGGPVYLQLSREKIWRVFNNLVVNAIKFSPNHTVVKVLLERLEKSVRIAIIDQGIGVPENDKQRIFEMFTSAKRTGTSGEQPFGIGLSISKQIVESHQGKIWLQDNVGGGTIFYVELPLS</sequence>
<keyword evidence="6" id="KW-1133">Transmembrane helix</keyword>
<dbReference type="GO" id="GO:0000155">
    <property type="term" value="F:phosphorelay sensor kinase activity"/>
    <property type="evidence" value="ECO:0007669"/>
    <property type="project" value="InterPro"/>
</dbReference>
<gene>
    <name evidence="8" type="ORF">DPV69_03165</name>
</gene>
<dbReference type="PROSITE" id="PS50109">
    <property type="entry name" value="HIS_KIN"/>
    <property type="match status" value="1"/>
</dbReference>
<keyword evidence="6" id="KW-0812">Transmembrane</keyword>
<dbReference type="EC" id="2.7.13.3" evidence="2"/>
<dbReference type="PANTHER" id="PTHR43047">
    <property type="entry name" value="TWO-COMPONENT HISTIDINE PROTEIN KINASE"/>
    <property type="match status" value="1"/>
</dbReference>
<evidence type="ECO:0000256" key="1">
    <source>
        <dbReference type="ARBA" id="ARBA00000085"/>
    </source>
</evidence>
<dbReference type="InterPro" id="IPR003661">
    <property type="entry name" value="HisK_dim/P_dom"/>
</dbReference>
<dbReference type="RefSeq" id="WP_128353281.1">
    <property type="nucleotide sequence ID" value="NZ_QMHN01000001.1"/>
</dbReference>
<dbReference type="SUPFAM" id="SSF55874">
    <property type="entry name" value="ATPase domain of HSP90 chaperone/DNA topoisomerase II/histidine kinase"/>
    <property type="match status" value="1"/>
</dbReference>
<keyword evidence="9" id="KW-1185">Reference proteome</keyword>
<dbReference type="Pfam" id="PF00512">
    <property type="entry name" value="HisKA"/>
    <property type="match status" value="1"/>
</dbReference>
<organism evidence="8 9">
    <name type="scientific">Pedobacter chitinilyticus</name>
    <dbReference type="NCBI Taxonomy" id="2233776"/>
    <lineage>
        <taxon>Bacteria</taxon>
        <taxon>Pseudomonadati</taxon>
        <taxon>Bacteroidota</taxon>
        <taxon>Sphingobacteriia</taxon>
        <taxon>Sphingobacteriales</taxon>
        <taxon>Sphingobacteriaceae</taxon>
        <taxon>Pedobacter</taxon>
    </lineage>
</organism>
<dbReference type="Gene3D" id="1.25.40.10">
    <property type="entry name" value="Tetratricopeptide repeat domain"/>
    <property type="match status" value="2"/>
</dbReference>
<evidence type="ECO:0000256" key="2">
    <source>
        <dbReference type="ARBA" id="ARBA00012438"/>
    </source>
</evidence>
<keyword evidence="3" id="KW-0597">Phosphoprotein</keyword>
<comment type="catalytic activity">
    <reaction evidence="1">
        <text>ATP + protein L-histidine = ADP + protein N-phospho-L-histidine.</text>
        <dbReference type="EC" id="2.7.13.3"/>
    </reaction>
</comment>
<keyword evidence="5" id="KW-0418">Kinase</keyword>
<dbReference type="InterPro" id="IPR004358">
    <property type="entry name" value="Sig_transdc_His_kin-like_C"/>
</dbReference>
<evidence type="ECO:0000259" key="7">
    <source>
        <dbReference type="PROSITE" id="PS50109"/>
    </source>
</evidence>
<reference evidence="8 9" key="1">
    <citation type="submission" date="2018-06" db="EMBL/GenBank/DDBJ databases">
        <title>Pedobacter endophyticus sp. nov., an endophytic bacterium isolated from a leaf of Triticum aestivum.</title>
        <authorList>
            <person name="Zhang L."/>
        </authorList>
    </citation>
    <scope>NUCLEOTIDE SEQUENCE [LARGE SCALE GENOMIC DNA]</scope>
    <source>
        <strain evidence="8 9">CM134L-2</strain>
    </source>
</reference>